<dbReference type="InterPro" id="IPR002293">
    <property type="entry name" value="AA/rel_permease1"/>
</dbReference>
<keyword evidence="5 6" id="KW-0472">Membrane</keyword>
<dbReference type="PIRSF" id="PIRSF006060">
    <property type="entry name" value="AA_transporter"/>
    <property type="match status" value="1"/>
</dbReference>
<feature type="transmembrane region" description="Helical" evidence="6">
    <location>
        <begin position="417"/>
        <end position="439"/>
    </location>
</feature>
<feature type="transmembrane region" description="Helical" evidence="6">
    <location>
        <begin position="139"/>
        <end position="160"/>
    </location>
</feature>
<feature type="transmembrane region" description="Helical" evidence="6">
    <location>
        <begin position="209"/>
        <end position="225"/>
    </location>
</feature>
<proteinExistence type="predicted"/>
<feature type="transmembrane region" description="Helical" evidence="6">
    <location>
        <begin position="96"/>
        <end position="119"/>
    </location>
</feature>
<evidence type="ECO:0000256" key="4">
    <source>
        <dbReference type="ARBA" id="ARBA00022989"/>
    </source>
</evidence>
<dbReference type="GO" id="GO:0022857">
    <property type="term" value="F:transmembrane transporter activity"/>
    <property type="evidence" value="ECO:0007669"/>
    <property type="project" value="InterPro"/>
</dbReference>
<dbReference type="RefSeq" id="WP_078747118.1">
    <property type="nucleotide sequence ID" value="NZ_CP137850.1"/>
</dbReference>
<protein>
    <submittedName>
        <fullName evidence="7">Amino acid transporter</fullName>
    </submittedName>
</protein>
<feature type="transmembrane region" description="Helical" evidence="6">
    <location>
        <begin position="172"/>
        <end position="189"/>
    </location>
</feature>
<feature type="transmembrane region" description="Helical" evidence="6">
    <location>
        <begin position="246"/>
        <end position="265"/>
    </location>
</feature>
<evidence type="ECO:0000256" key="1">
    <source>
        <dbReference type="ARBA" id="ARBA00004651"/>
    </source>
</evidence>
<reference evidence="8" key="1">
    <citation type="submission" date="2017-02" db="EMBL/GenBank/DDBJ databases">
        <authorList>
            <person name="Varghese N."/>
            <person name="Submissions S."/>
        </authorList>
    </citation>
    <scope>NUCLEOTIDE SEQUENCE [LARGE SCALE GENOMIC DNA]</scope>
    <source>
        <strain evidence="8">ATCC 27862</strain>
    </source>
</reference>
<dbReference type="PANTHER" id="PTHR42770:SF18">
    <property type="entry name" value="ARGININE_AGMATINE ANTIPORTER"/>
    <property type="match status" value="1"/>
</dbReference>
<keyword evidence="3 6" id="KW-0812">Transmembrane</keyword>
<keyword evidence="4 6" id="KW-1133">Transmembrane helix</keyword>
<evidence type="ECO:0000256" key="6">
    <source>
        <dbReference type="SAM" id="Phobius"/>
    </source>
</evidence>
<dbReference type="InterPro" id="IPR050367">
    <property type="entry name" value="APC_superfamily"/>
</dbReference>
<feature type="transmembrane region" description="Helical" evidence="6">
    <location>
        <begin position="445"/>
        <end position="464"/>
    </location>
</feature>
<dbReference type="OrthoDB" id="396415at2"/>
<feature type="transmembrane region" description="Helical" evidence="6">
    <location>
        <begin position="36"/>
        <end position="55"/>
    </location>
</feature>
<sequence length="514" mass="59034">MQKQFTEKSFTFFTINFVIGVGFITTVSTVLQISYWGYLVLLLAGFCVFGVALVYSRLANTYNDHYGGSYSFARHLDDDVANNRAIRSKNKWLDNLVFFVGWNQFIQSPLLAAIAPLFLADAVEIVIPHDYEYRTLIIWITRVVSILFFIGIVALSTIGLKTNKKIIALSSLGKWFILVLAIILMIIAIAQNGTLPHLNIDKDPKFNTIQPKLIISNTLLFMYAFSGIEDVSSMVKDVKFKNFRKILLISFACIFTFYLIFFTFFLFLPEELKILLVNSANLSTIYSYSLGLSGVILFIIGFLSNDLSFKLFQSVTTARRVVPLAEDTYFPKSLAKRNKNGEFKNAIVFSTVVILVSMVVLWIIPSFMDEQGSKEFFDGTIIGTTTALFIEDIITLNMAFALEKKKRIPKIPWLEKIVYIVTMIAIFFLLMLFYTPWVISDSWGIKNTVALVSYLAFVGFGFLLKKWYQYNISPKIRTKTLFRSQMYNPKPQKNAKKIYSHKHTRKHYHWNNHH</sequence>
<feature type="transmembrane region" description="Helical" evidence="6">
    <location>
        <begin position="346"/>
        <end position="364"/>
    </location>
</feature>
<evidence type="ECO:0000256" key="5">
    <source>
        <dbReference type="ARBA" id="ARBA00023136"/>
    </source>
</evidence>
<dbReference type="Proteomes" id="UP000190389">
    <property type="component" value="Unassembled WGS sequence"/>
</dbReference>
<evidence type="ECO:0000256" key="3">
    <source>
        <dbReference type="ARBA" id="ARBA00022692"/>
    </source>
</evidence>
<evidence type="ECO:0000256" key="2">
    <source>
        <dbReference type="ARBA" id="ARBA00022475"/>
    </source>
</evidence>
<dbReference type="Gene3D" id="1.20.1740.10">
    <property type="entry name" value="Amino acid/polyamine transporter I"/>
    <property type="match status" value="1"/>
</dbReference>
<feature type="transmembrane region" description="Helical" evidence="6">
    <location>
        <begin position="285"/>
        <end position="303"/>
    </location>
</feature>
<dbReference type="PANTHER" id="PTHR42770">
    <property type="entry name" value="AMINO ACID TRANSPORTER-RELATED"/>
    <property type="match status" value="1"/>
</dbReference>
<dbReference type="EMBL" id="FUXF01000011">
    <property type="protein sequence ID" value="SJZ51785.1"/>
    <property type="molecule type" value="Genomic_DNA"/>
</dbReference>
<evidence type="ECO:0000313" key="7">
    <source>
        <dbReference type="EMBL" id="SJZ51785.1"/>
    </source>
</evidence>
<accession>A0A1T4LAK9</accession>
<dbReference type="Pfam" id="PF13520">
    <property type="entry name" value="AA_permease_2"/>
    <property type="match status" value="1"/>
</dbReference>
<comment type="subcellular location">
    <subcellularLocation>
        <location evidence="1">Cell membrane</location>
        <topology evidence="1">Multi-pass membrane protein</topology>
    </subcellularLocation>
</comment>
<dbReference type="STRING" id="171291.SAMN02745154_00392"/>
<feature type="transmembrane region" description="Helical" evidence="6">
    <location>
        <begin position="376"/>
        <end position="396"/>
    </location>
</feature>
<evidence type="ECO:0000313" key="8">
    <source>
        <dbReference type="Proteomes" id="UP000190389"/>
    </source>
</evidence>
<gene>
    <name evidence="7" type="ORF">SAMN02745154_00392</name>
</gene>
<keyword evidence="8" id="KW-1185">Reference proteome</keyword>
<dbReference type="GO" id="GO:0005886">
    <property type="term" value="C:plasma membrane"/>
    <property type="evidence" value="ECO:0007669"/>
    <property type="project" value="UniProtKB-SubCell"/>
</dbReference>
<keyword evidence="2" id="KW-1003">Cell membrane</keyword>
<name>A0A1T4LAK9_9BACT</name>
<feature type="transmembrane region" description="Helical" evidence="6">
    <location>
        <begin position="12"/>
        <end position="30"/>
    </location>
</feature>
<organism evidence="7 8">
    <name type="scientific">Mycoplasmopsis verecunda</name>
    <dbReference type="NCBI Taxonomy" id="171291"/>
    <lineage>
        <taxon>Bacteria</taxon>
        <taxon>Bacillati</taxon>
        <taxon>Mycoplasmatota</taxon>
        <taxon>Mycoplasmoidales</taxon>
        <taxon>Metamycoplasmataceae</taxon>
        <taxon>Mycoplasmopsis</taxon>
    </lineage>
</organism>
<dbReference type="AlphaFoldDB" id="A0A1T4LAK9"/>